<evidence type="ECO:0000256" key="1">
    <source>
        <dbReference type="ARBA" id="ARBA00003343"/>
    </source>
</evidence>
<feature type="compositionally biased region" description="Gly residues" evidence="4">
    <location>
        <begin position="25"/>
        <end position="43"/>
    </location>
</feature>
<comment type="function">
    <text evidence="1">Catalyzes the last step of tRNA splicing, the transfer of the splice junction 2'-phosphate from ligated tRNA to NAD to produce ADP-ribose 1''-2'' cyclic phosphate.</text>
</comment>
<dbReference type="PANTHER" id="PTHR12684:SF2">
    <property type="entry name" value="TRNA 2'-PHOSPHOTRANSFERASE 1"/>
    <property type="match status" value="1"/>
</dbReference>
<sequence length="254" mass="26005">MAEERGGARSSAGGGGRRWRRGGGEGEGTGGAGTAKTGGGGGQRRGKEMGGRGPRPPPPQDPSVRLSKALSYVLRHGAVAEGLPMGPDGFVPLGALLRLRRFAAVSERDVRRVVAADPKGRFELSPDPPRIRANQGHSLHVPELALVPLRTPEALPRTLAHGTRRRCWARIRAEGGGARGGPGLGVPGLHGGVGARERDLGGPKGGWRGSQRGFGGSQRGLGVVQGIGGSQRGSGGPKGTWGVQRGLGGLWVGL</sequence>
<accession>A0A672UN03</accession>
<dbReference type="GeneTree" id="ENSGT00390000002731"/>
<dbReference type="GO" id="GO:0000215">
    <property type="term" value="F:tRNA 2'-phosphotransferase activity"/>
    <property type="evidence" value="ECO:0007669"/>
    <property type="project" value="UniProtKB-EC"/>
</dbReference>
<dbReference type="AlphaFoldDB" id="A0A672UN03"/>
<dbReference type="GO" id="GO:0006388">
    <property type="term" value="P:tRNA splicing, via endonucleolytic cleavage and ligation"/>
    <property type="evidence" value="ECO:0007669"/>
    <property type="project" value="TreeGrafter"/>
</dbReference>
<name>A0A672UN03_STRHB</name>
<dbReference type="SUPFAM" id="SSF56399">
    <property type="entry name" value="ADP-ribosylation"/>
    <property type="match status" value="1"/>
</dbReference>
<dbReference type="InterPro" id="IPR002745">
    <property type="entry name" value="Ptrans_KptA/Tpt1"/>
</dbReference>
<organism evidence="5 6">
    <name type="scientific">Strigops habroptila</name>
    <name type="common">Kakapo</name>
    <dbReference type="NCBI Taxonomy" id="2489341"/>
    <lineage>
        <taxon>Eukaryota</taxon>
        <taxon>Metazoa</taxon>
        <taxon>Chordata</taxon>
        <taxon>Craniata</taxon>
        <taxon>Vertebrata</taxon>
        <taxon>Euteleostomi</taxon>
        <taxon>Archelosauria</taxon>
        <taxon>Archosauria</taxon>
        <taxon>Dinosauria</taxon>
        <taxon>Saurischia</taxon>
        <taxon>Theropoda</taxon>
        <taxon>Coelurosauria</taxon>
        <taxon>Aves</taxon>
        <taxon>Neognathae</taxon>
        <taxon>Neoaves</taxon>
        <taxon>Telluraves</taxon>
        <taxon>Australaves</taxon>
        <taxon>Psittaciformes</taxon>
        <taxon>Psittacidae</taxon>
        <taxon>Strigops</taxon>
    </lineage>
</organism>
<comment type="catalytic activity">
    <reaction evidence="3">
        <text>2'-phospho-[ligated tRNA] + NAD(+) = mature tRNA + ADP-alpha-D-ribose 1'',2''-cyclic phosphate + nicotinamide</text>
        <dbReference type="Rhea" id="RHEA:23324"/>
        <dbReference type="Rhea" id="RHEA-COMP:11106"/>
        <dbReference type="Rhea" id="RHEA-COMP:11107"/>
        <dbReference type="ChEBI" id="CHEBI:17154"/>
        <dbReference type="ChEBI" id="CHEBI:57540"/>
        <dbReference type="ChEBI" id="CHEBI:76596"/>
        <dbReference type="ChEBI" id="CHEBI:82883"/>
        <dbReference type="ChEBI" id="CHEBI:85027"/>
        <dbReference type="EC" id="2.7.1.160"/>
    </reaction>
</comment>
<keyword evidence="6" id="KW-1185">Reference proteome</keyword>
<protein>
    <recommendedName>
        <fullName evidence="2">2'-phosphotransferase</fullName>
        <ecNumber evidence="2">2.7.1.160</ecNumber>
    </recommendedName>
</protein>
<reference evidence="5" key="1">
    <citation type="submission" date="2025-08" db="UniProtKB">
        <authorList>
            <consortium name="Ensembl"/>
        </authorList>
    </citation>
    <scope>IDENTIFICATION</scope>
</reference>
<evidence type="ECO:0000313" key="5">
    <source>
        <dbReference type="Ensembl" id="ENSSHBP00005015877.1"/>
    </source>
</evidence>
<dbReference type="Gene3D" id="1.10.10.970">
    <property type="entry name" value="RNA 2'-phosphotransferase, Tpt1/KptA family, N-terminal domain"/>
    <property type="match status" value="1"/>
</dbReference>
<evidence type="ECO:0000256" key="4">
    <source>
        <dbReference type="SAM" id="MobiDB-lite"/>
    </source>
</evidence>
<reference evidence="5" key="2">
    <citation type="submission" date="2025-09" db="UniProtKB">
        <authorList>
            <consortium name="Ensembl"/>
        </authorList>
    </citation>
    <scope>IDENTIFICATION</scope>
</reference>
<evidence type="ECO:0000256" key="3">
    <source>
        <dbReference type="ARBA" id="ARBA00047949"/>
    </source>
</evidence>
<gene>
    <name evidence="5" type="primary">TRPT1</name>
</gene>
<dbReference type="Pfam" id="PF01885">
    <property type="entry name" value="PTS_2-RNA"/>
    <property type="match status" value="1"/>
</dbReference>
<evidence type="ECO:0000256" key="2">
    <source>
        <dbReference type="ARBA" id="ARBA00012007"/>
    </source>
</evidence>
<dbReference type="Ensembl" id="ENSSHBT00005019017.1">
    <property type="protein sequence ID" value="ENSSHBP00005015877.1"/>
    <property type="gene ID" value="ENSSHBG00005013869.1"/>
</dbReference>
<proteinExistence type="predicted"/>
<dbReference type="PANTHER" id="PTHR12684">
    <property type="entry name" value="PUTATIVE PHOSPHOTRANSFERASE"/>
    <property type="match status" value="1"/>
</dbReference>
<dbReference type="InterPro" id="IPR042080">
    <property type="entry name" value="RNA_2'-PTrans_N"/>
</dbReference>
<dbReference type="InParanoid" id="A0A672UN03"/>
<feature type="region of interest" description="Disordered" evidence="4">
    <location>
        <begin position="1"/>
        <end position="64"/>
    </location>
</feature>
<dbReference type="Proteomes" id="UP000472266">
    <property type="component" value="Unplaced"/>
</dbReference>
<dbReference type="EC" id="2.7.1.160" evidence="2"/>
<evidence type="ECO:0000313" key="6">
    <source>
        <dbReference type="Proteomes" id="UP000472266"/>
    </source>
</evidence>